<keyword evidence="3" id="KW-1185">Reference proteome</keyword>
<sequence>MKKTTIAIAVVIGLVIGGFILKEVLLQGELKSWQEQGLNVQDKEELSVENLSREMAKTWLEKDESLSESLLKTISEMDLVFKYVQRAKAGEIKDVSLLFELQRKIDQRILLIIQLPLVQKNKSMLKTLSETEEAYAQWEVDYQDSKYFRIMTYTNSVRRAQISNLVGALQRDKQQKK</sequence>
<evidence type="ECO:0000256" key="1">
    <source>
        <dbReference type="SAM" id="Phobius"/>
    </source>
</evidence>
<accession>H6L9V4</accession>
<gene>
    <name evidence="2" type="ordered locus">SGRA_1582</name>
</gene>
<keyword evidence="1" id="KW-1133">Transmembrane helix</keyword>
<dbReference type="EMBL" id="CP002831">
    <property type="protein sequence ID" value="AFC24317.1"/>
    <property type="molecule type" value="Genomic_DNA"/>
</dbReference>
<evidence type="ECO:0000313" key="2">
    <source>
        <dbReference type="EMBL" id="AFC24317.1"/>
    </source>
</evidence>
<dbReference type="AlphaFoldDB" id="H6L9V4"/>
<keyword evidence="1" id="KW-0472">Membrane</keyword>
<evidence type="ECO:0000313" key="3">
    <source>
        <dbReference type="Proteomes" id="UP000007519"/>
    </source>
</evidence>
<organism evidence="2 3">
    <name type="scientific">Saprospira grandis (strain Lewin)</name>
    <dbReference type="NCBI Taxonomy" id="984262"/>
    <lineage>
        <taxon>Bacteria</taxon>
        <taxon>Pseudomonadati</taxon>
        <taxon>Bacteroidota</taxon>
        <taxon>Saprospiria</taxon>
        <taxon>Saprospirales</taxon>
        <taxon>Saprospiraceae</taxon>
        <taxon>Saprospira</taxon>
    </lineage>
</organism>
<keyword evidence="1" id="KW-0812">Transmembrane</keyword>
<proteinExistence type="predicted"/>
<name>H6L9V4_SAPGL</name>
<dbReference type="Proteomes" id="UP000007519">
    <property type="component" value="Chromosome"/>
</dbReference>
<dbReference type="STRING" id="984262.SGRA_1582"/>
<dbReference type="OrthoDB" id="9832291at2"/>
<feature type="transmembrane region" description="Helical" evidence="1">
    <location>
        <begin position="6"/>
        <end position="25"/>
    </location>
</feature>
<dbReference type="KEGG" id="sgn:SGRA_1582"/>
<reference evidence="2 3" key="1">
    <citation type="journal article" date="2012" name="Stand. Genomic Sci.">
        <title>Complete genome sequencing and analysis of Saprospira grandis str. Lewin, a predatory marine bacterium.</title>
        <authorList>
            <person name="Saw J.H."/>
            <person name="Yuryev A."/>
            <person name="Kanbe M."/>
            <person name="Hou S."/>
            <person name="Young A.G."/>
            <person name="Aizawa S."/>
            <person name="Alam M."/>
        </authorList>
    </citation>
    <scope>NUCLEOTIDE SEQUENCE [LARGE SCALE GENOMIC DNA]</scope>
    <source>
        <strain evidence="2 3">Lewin</strain>
    </source>
</reference>
<dbReference type="RefSeq" id="WP_015691953.1">
    <property type="nucleotide sequence ID" value="NC_016940.1"/>
</dbReference>
<dbReference type="HOGENOM" id="CLU_1516895_0_0_10"/>
<protein>
    <submittedName>
        <fullName evidence="2">Uncharacterized protein</fullName>
    </submittedName>
</protein>